<protein>
    <submittedName>
        <fullName evidence="2">Uncharacterized protein</fullName>
    </submittedName>
</protein>
<dbReference type="EMBL" id="JAEAOA010000137">
    <property type="protein sequence ID" value="KAK3605281.1"/>
    <property type="molecule type" value="Genomic_DNA"/>
</dbReference>
<accession>A0AAE0W8D8</accession>
<evidence type="ECO:0000313" key="3">
    <source>
        <dbReference type="Proteomes" id="UP001195483"/>
    </source>
</evidence>
<reference evidence="2" key="1">
    <citation type="journal article" date="2021" name="Genome Biol. Evol.">
        <title>A High-Quality Reference Genome for a Parasitic Bivalve with Doubly Uniparental Inheritance (Bivalvia: Unionida).</title>
        <authorList>
            <person name="Smith C.H."/>
        </authorList>
    </citation>
    <scope>NUCLEOTIDE SEQUENCE</scope>
    <source>
        <strain evidence="2">CHS0354</strain>
    </source>
</reference>
<evidence type="ECO:0000313" key="2">
    <source>
        <dbReference type="EMBL" id="KAK3605281.1"/>
    </source>
</evidence>
<gene>
    <name evidence="2" type="ORF">CHS0354_001399</name>
</gene>
<name>A0AAE0W8D8_9BIVA</name>
<proteinExistence type="predicted"/>
<evidence type="ECO:0000256" key="1">
    <source>
        <dbReference type="SAM" id="Phobius"/>
    </source>
</evidence>
<feature type="transmembrane region" description="Helical" evidence="1">
    <location>
        <begin position="21"/>
        <end position="39"/>
    </location>
</feature>
<dbReference type="AlphaFoldDB" id="A0AAE0W8D8"/>
<comment type="caution">
    <text evidence="2">The sequence shown here is derived from an EMBL/GenBank/DDBJ whole genome shotgun (WGS) entry which is preliminary data.</text>
</comment>
<organism evidence="2 3">
    <name type="scientific">Potamilus streckersoni</name>
    <dbReference type="NCBI Taxonomy" id="2493646"/>
    <lineage>
        <taxon>Eukaryota</taxon>
        <taxon>Metazoa</taxon>
        <taxon>Spiralia</taxon>
        <taxon>Lophotrochozoa</taxon>
        <taxon>Mollusca</taxon>
        <taxon>Bivalvia</taxon>
        <taxon>Autobranchia</taxon>
        <taxon>Heteroconchia</taxon>
        <taxon>Palaeoheterodonta</taxon>
        <taxon>Unionida</taxon>
        <taxon>Unionoidea</taxon>
        <taxon>Unionidae</taxon>
        <taxon>Ambleminae</taxon>
        <taxon>Lampsilini</taxon>
        <taxon>Potamilus</taxon>
    </lineage>
</organism>
<keyword evidence="1" id="KW-1133">Transmembrane helix</keyword>
<dbReference type="Proteomes" id="UP001195483">
    <property type="component" value="Unassembled WGS sequence"/>
</dbReference>
<keyword evidence="1" id="KW-0472">Membrane</keyword>
<sequence length="88" mass="9885">MIFNETLADTTLFGMDAIGESVSLIVIALPTVPGWLLIVQAKLMEIELNVVILRLNLGQMEIELNDVILRLNLLQMEIELNVVILRLN</sequence>
<keyword evidence="3" id="KW-1185">Reference proteome</keyword>
<keyword evidence="1" id="KW-0812">Transmembrane</keyword>
<reference evidence="2" key="2">
    <citation type="journal article" date="2021" name="Genome Biol. Evol.">
        <title>Developing a high-quality reference genome for a parasitic bivalve with doubly uniparental inheritance (Bivalvia: Unionida).</title>
        <authorList>
            <person name="Smith C.H."/>
        </authorList>
    </citation>
    <scope>NUCLEOTIDE SEQUENCE</scope>
    <source>
        <strain evidence="2">CHS0354</strain>
        <tissue evidence="2">Mantle</tissue>
    </source>
</reference>
<reference evidence="2" key="3">
    <citation type="submission" date="2023-05" db="EMBL/GenBank/DDBJ databases">
        <authorList>
            <person name="Smith C.H."/>
        </authorList>
    </citation>
    <scope>NUCLEOTIDE SEQUENCE</scope>
    <source>
        <strain evidence="2">CHS0354</strain>
        <tissue evidence="2">Mantle</tissue>
    </source>
</reference>